<dbReference type="AlphaFoldDB" id="A0AAE0BEY6"/>
<comment type="caution">
    <text evidence="2">The sequence shown here is derived from an EMBL/GenBank/DDBJ whole genome shotgun (WGS) entry which is preliminary data.</text>
</comment>
<organism evidence="2 3">
    <name type="scientific">Cymbomonas tetramitiformis</name>
    <dbReference type="NCBI Taxonomy" id="36881"/>
    <lineage>
        <taxon>Eukaryota</taxon>
        <taxon>Viridiplantae</taxon>
        <taxon>Chlorophyta</taxon>
        <taxon>Pyramimonadophyceae</taxon>
        <taxon>Pyramimonadales</taxon>
        <taxon>Pyramimonadaceae</taxon>
        <taxon>Cymbomonas</taxon>
    </lineage>
</organism>
<reference evidence="2 3" key="1">
    <citation type="journal article" date="2015" name="Genome Biol. Evol.">
        <title>Comparative Genomics of a Bacterivorous Green Alga Reveals Evolutionary Causalities and Consequences of Phago-Mixotrophic Mode of Nutrition.</title>
        <authorList>
            <person name="Burns J.A."/>
            <person name="Paasch A."/>
            <person name="Narechania A."/>
            <person name="Kim E."/>
        </authorList>
    </citation>
    <scope>NUCLEOTIDE SEQUENCE [LARGE SCALE GENOMIC DNA]</scope>
    <source>
        <strain evidence="2 3">PLY_AMNH</strain>
    </source>
</reference>
<dbReference type="CDD" id="cd05243">
    <property type="entry name" value="SDR_a5"/>
    <property type="match status" value="1"/>
</dbReference>
<dbReference type="SUPFAM" id="SSF51735">
    <property type="entry name" value="NAD(P)-binding Rossmann-fold domains"/>
    <property type="match status" value="1"/>
</dbReference>
<gene>
    <name evidence="2" type="ORF">CYMTET_55329</name>
</gene>
<dbReference type="Proteomes" id="UP001190700">
    <property type="component" value="Unassembled WGS sequence"/>
</dbReference>
<sequence length="349" mass="36228">MLHCTSTLSGKTSSAFPRSVGYSKSCVKATAAKASDTNSDTQQCSTYFTDISTSRRLLISALPLLTLVKDSTVVADEIPAIDEDEEAAFASELAALVPKGASKVFVAGATGQTGRRIVLELRRRQVAVRAGVRDVKKAQSLGLAVSTPGTSAGPVELVNFDVTSDQAALIEAIGDADAIICATGFTPTLQNLGGLKPGAANAVDRLGTINLVAAAKSAGVNQFVLVTSLLTNAVDAGQGDNQNYKVLNAFGGVLDAKHDAELNLRASGLTYTIVRPGGLSNEPPSGELIVSGEDTLFGTDDESGREISRDQVAEICVEALFQGAADNKVIEIVSSPTAPELDRGAWFDI</sequence>
<evidence type="ECO:0000259" key="1">
    <source>
        <dbReference type="Pfam" id="PF13460"/>
    </source>
</evidence>
<protein>
    <recommendedName>
        <fullName evidence="1">NAD(P)-binding domain-containing protein</fullName>
    </recommendedName>
</protein>
<dbReference type="InterPro" id="IPR036291">
    <property type="entry name" value="NAD(P)-bd_dom_sf"/>
</dbReference>
<dbReference type="Gene3D" id="3.40.50.720">
    <property type="entry name" value="NAD(P)-binding Rossmann-like Domain"/>
    <property type="match status" value="1"/>
</dbReference>
<name>A0AAE0BEY6_9CHLO</name>
<dbReference type="PANTHER" id="PTHR15020:SF11">
    <property type="entry name" value="OS06G0360300 PROTEIN"/>
    <property type="match status" value="1"/>
</dbReference>
<evidence type="ECO:0000313" key="3">
    <source>
        <dbReference type="Proteomes" id="UP001190700"/>
    </source>
</evidence>
<keyword evidence="3" id="KW-1185">Reference proteome</keyword>
<proteinExistence type="predicted"/>
<feature type="domain" description="NAD(P)-binding" evidence="1">
    <location>
        <begin position="108"/>
        <end position="321"/>
    </location>
</feature>
<dbReference type="InterPro" id="IPR016040">
    <property type="entry name" value="NAD(P)-bd_dom"/>
</dbReference>
<evidence type="ECO:0000313" key="2">
    <source>
        <dbReference type="EMBL" id="KAK3234387.1"/>
    </source>
</evidence>
<dbReference type="PANTHER" id="PTHR15020">
    <property type="entry name" value="FLAVIN REDUCTASE-RELATED"/>
    <property type="match status" value="1"/>
</dbReference>
<dbReference type="EMBL" id="LGRX02035499">
    <property type="protein sequence ID" value="KAK3234387.1"/>
    <property type="molecule type" value="Genomic_DNA"/>
</dbReference>
<accession>A0AAE0BEY6</accession>
<dbReference type="Pfam" id="PF13460">
    <property type="entry name" value="NAD_binding_10"/>
    <property type="match status" value="1"/>
</dbReference>